<feature type="domain" description="ABC3 transporter permease C-terminal" evidence="12">
    <location>
        <begin position="174"/>
        <end position="289"/>
    </location>
</feature>
<evidence type="ECO:0000256" key="10">
    <source>
        <dbReference type="PIRNR" id="PIRNR003097"/>
    </source>
</evidence>
<dbReference type="EMBL" id="VSIV01000106">
    <property type="protein sequence ID" value="TYB33770.1"/>
    <property type="molecule type" value="Genomic_DNA"/>
</dbReference>
<keyword evidence="7 11" id="KW-1133">Transmembrane helix</keyword>
<reference evidence="14 15" key="1">
    <citation type="submission" date="2019-08" db="EMBL/GenBank/DDBJ databases">
        <title>Genomic characterization of a novel candidate phylum (ARYD3) from a high temperature, high salinity tertiary oil reservoir in north central Oklahoma, USA.</title>
        <authorList>
            <person name="Youssef N.H."/>
            <person name="Yadav A."/>
            <person name="Elshahed M.S."/>
        </authorList>
    </citation>
    <scope>NUCLEOTIDE SEQUENCE [LARGE SCALE GENOMIC DNA]</scope>
    <source>
        <strain evidence="14">ARYD1</strain>
    </source>
</reference>
<evidence type="ECO:0000256" key="7">
    <source>
        <dbReference type="ARBA" id="ARBA00022989"/>
    </source>
</evidence>
<keyword evidence="6 11" id="KW-0812">Transmembrane</keyword>
<dbReference type="InterPro" id="IPR040690">
    <property type="entry name" value="FtsX_ECD"/>
</dbReference>
<dbReference type="Pfam" id="PF02687">
    <property type="entry name" value="FtsX"/>
    <property type="match status" value="1"/>
</dbReference>
<evidence type="ECO:0000259" key="13">
    <source>
        <dbReference type="Pfam" id="PF18075"/>
    </source>
</evidence>
<feature type="transmembrane region" description="Helical" evidence="11">
    <location>
        <begin position="212"/>
        <end position="243"/>
    </location>
</feature>
<feature type="transmembrane region" description="Helical" evidence="11">
    <location>
        <begin position="263"/>
        <end position="285"/>
    </location>
</feature>
<evidence type="ECO:0000259" key="12">
    <source>
        <dbReference type="Pfam" id="PF02687"/>
    </source>
</evidence>
<dbReference type="PIRSF" id="PIRSF003097">
    <property type="entry name" value="FtsX"/>
    <property type="match status" value="1"/>
</dbReference>
<dbReference type="GO" id="GO:0051301">
    <property type="term" value="P:cell division"/>
    <property type="evidence" value="ECO:0007669"/>
    <property type="project" value="UniProtKB-KW"/>
</dbReference>
<evidence type="ECO:0000256" key="11">
    <source>
        <dbReference type="SAM" id="Phobius"/>
    </source>
</evidence>
<feature type="domain" description="FtsX extracellular" evidence="13">
    <location>
        <begin position="59"/>
        <end position="149"/>
    </location>
</feature>
<dbReference type="InterPro" id="IPR004513">
    <property type="entry name" value="FtsX"/>
</dbReference>
<keyword evidence="5 10" id="KW-0132">Cell division</keyword>
<dbReference type="PANTHER" id="PTHR47755:SF1">
    <property type="entry name" value="CELL DIVISION PROTEIN FTSX"/>
    <property type="match status" value="1"/>
</dbReference>
<evidence type="ECO:0000256" key="3">
    <source>
        <dbReference type="ARBA" id="ARBA00021907"/>
    </source>
</evidence>
<organism evidence="14 15">
    <name type="scientific">Flexistipes sinusarabici</name>
    <dbReference type="NCBI Taxonomy" id="2352"/>
    <lineage>
        <taxon>Bacteria</taxon>
        <taxon>Pseudomonadati</taxon>
        <taxon>Deferribacterota</taxon>
        <taxon>Deferribacteres</taxon>
        <taxon>Deferribacterales</taxon>
        <taxon>Flexistipitaceae</taxon>
        <taxon>Flexistipes</taxon>
    </lineage>
</organism>
<evidence type="ECO:0000256" key="6">
    <source>
        <dbReference type="ARBA" id="ARBA00022692"/>
    </source>
</evidence>
<evidence type="ECO:0000256" key="4">
    <source>
        <dbReference type="ARBA" id="ARBA00022475"/>
    </source>
</evidence>
<keyword evidence="9 10" id="KW-0131">Cell cycle</keyword>
<feature type="transmembrane region" description="Helical" evidence="11">
    <location>
        <begin position="21"/>
        <end position="40"/>
    </location>
</feature>
<dbReference type="GO" id="GO:0005886">
    <property type="term" value="C:plasma membrane"/>
    <property type="evidence" value="ECO:0007669"/>
    <property type="project" value="UniProtKB-SubCell"/>
</dbReference>
<dbReference type="RefSeq" id="WP_303700730.1">
    <property type="nucleotide sequence ID" value="NZ_VSIV01000106.1"/>
</dbReference>
<gene>
    <name evidence="14" type="ORF">FXF49_04615</name>
</gene>
<sequence>MKKFLFLIKRGLNFFSTNLSLNLASILTTTTILFVFHIFFTMSVSLDSFFSELTNIQSIRLYLKTEDTKKIDEFMKKIQKLETVEEVNYYSPTETLKYLRKNTNNINYLNNIPAEFFPHFIEAKIKEEYRNLDNIRELEQTLNDYDIVDVASYGEKWIVNFTALNYSMKFFLFILTALLAAALSTILYNTIKINLYRYIDEIKIYSLVGASRTFIVVPILISVIIESTISYLAATGLSFGAFYLLNEKLLHNIGIYLVQLPNALMLLIIFAVLLFVSVLAGLISVKTFLNNMGAINE</sequence>
<evidence type="ECO:0000256" key="1">
    <source>
        <dbReference type="ARBA" id="ARBA00004651"/>
    </source>
</evidence>
<evidence type="ECO:0000256" key="9">
    <source>
        <dbReference type="ARBA" id="ARBA00023306"/>
    </source>
</evidence>
<dbReference type="InterPro" id="IPR003838">
    <property type="entry name" value="ABC3_permease_C"/>
</dbReference>
<evidence type="ECO:0000256" key="5">
    <source>
        <dbReference type="ARBA" id="ARBA00022618"/>
    </source>
</evidence>
<dbReference type="Proteomes" id="UP000323337">
    <property type="component" value="Unassembled WGS sequence"/>
</dbReference>
<dbReference type="Pfam" id="PF18075">
    <property type="entry name" value="FtsX_ECD"/>
    <property type="match status" value="1"/>
</dbReference>
<evidence type="ECO:0000256" key="2">
    <source>
        <dbReference type="ARBA" id="ARBA00007379"/>
    </source>
</evidence>
<keyword evidence="8 10" id="KW-0472">Membrane</keyword>
<proteinExistence type="inferred from homology"/>
<accession>A0A5D0MQ75</accession>
<dbReference type="GO" id="GO:0032153">
    <property type="term" value="C:cell division site"/>
    <property type="evidence" value="ECO:0007669"/>
    <property type="project" value="TreeGrafter"/>
</dbReference>
<evidence type="ECO:0000313" key="15">
    <source>
        <dbReference type="Proteomes" id="UP000323337"/>
    </source>
</evidence>
<comment type="caution">
    <text evidence="14">The sequence shown here is derived from an EMBL/GenBank/DDBJ whole genome shotgun (WGS) entry which is preliminary data.</text>
</comment>
<dbReference type="AlphaFoldDB" id="A0A5D0MQ75"/>
<keyword evidence="4 10" id="KW-1003">Cell membrane</keyword>
<protein>
    <recommendedName>
        <fullName evidence="3 10">Cell division protein FtsX</fullName>
    </recommendedName>
</protein>
<comment type="similarity">
    <text evidence="2 10">Belongs to the ABC-4 integral membrane protein family. FtsX subfamily.</text>
</comment>
<dbReference type="PANTHER" id="PTHR47755">
    <property type="entry name" value="CELL DIVISION PROTEIN FTSX"/>
    <property type="match status" value="1"/>
</dbReference>
<comment type="subcellular location">
    <subcellularLocation>
        <location evidence="1">Cell membrane</location>
        <topology evidence="1">Multi-pass membrane protein</topology>
    </subcellularLocation>
</comment>
<name>A0A5D0MQ75_FLESI</name>
<evidence type="ECO:0000256" key="8">
    <source>
        <dbReference type="ARBA" id="ARBA00023136"/>
    </source>
</evidence>
<feature type="transmembrane region" description="Helical" evidence="11">
    <location>
        <begin position="170"/>
        <end position="191"/>
    </location>
</feature>
<evidence type="ECO:0000313" key="14">
    <source>
        <dbReference type="EMBL" id="TYB33770.1"/>
    </source>
</evidence>